<keyword evidence="2" id="KW-0347">Helicase</keyword>
<name>A0A392U2V4_9FABA</name>
<keyword evidence="2" id="KW-0067">ATP-binding</keyword>
<accession>A0A392U2V4</accession>
<keyword evidence="2" id="KW-0547">Nucleotide-binding</keyword>
<dbReference type="GO" id="GO:0004386">
    <property type="term" value="F:helicase activity"/>
    <property type="evidence" value="ECO:0007669"/>
    <property type="project" value="UniProtKB-KW"/>
</dbReference>
<organism evidence="2 3">
    <name type="scientific">Trifolium medium</name>
    <dbReference type="NCBI Taxonomy" id="97028"/>
    <lineage>
        <taxon>Eukaryota</taxon>
        <taxon>Viridiplantae</taxon>
        <taxon>Streptophyta</taxon>
        <taxon>Embryophyta</taxon>
        <taxon>Tracheophyta</taxon>
        <taxon>Spermatophyta</taxon>
        <taxon>Magnoliopsida</taxon>
        <taxon>eudicotyledons</taxon>
        <taxon>Gunneridae</taxon>
        <taxon>Pentapetalae</taxon>
        <taxon>rosids</taxon>
        <taxon>fabids</taxon>
        <taxon>Fabales</taxon>
        <taxon>Fabaceae</taxon>
        <taxon>Papilionoideae</taxon>
        <taxon>50 kb inversion clade</taxon>
        <taxon>NPAAA clade</taxon>
        <taxon>Hologalegina</taxon>
        <taxon>IRL clade</taxon>
        <taxon>Trifolieae</taxon>
        <taxon>Trifolium</taxon>
    </lineage>
</organism>
<feature type="non-terminal residue" evidence="2">
    <location>
        <position position="35"/>
    </location>
</feature>
<evidence type="ECO:0000313" key="3">
    <source>
        <dbReference type="Proteomes" id="UP000265520"/>
    </source>
</evidence>
<keyword evidence="3" id="KW-1185">Reference proteome</keyword>
<feature type="compositionally biased region" description="Acidic residues" evidence="1">
    <location>
        <begin position="25"/>
        <end position="35"/>
    </location>
</feature>
<reference evidence="2 3" key="1">
    <citation type="journal article" date="2018" name="Front. Plant Sci.">
        <title>Red Clover (Trifolium pratense) and Zigzag Clover (T. medium) - A Picture of Genomic Similarities and Differences.</title>
        <authorList>
            <person name="Dluhosova J."/>
            <person name="Istvanek J."/>
            <person name="Nedelnik J."/>
            <person name="Repkova J."/>
        </authorList>
    </citation>
    <scope>NUCLEOTIDE SEQUENCE [LARGE SCALE GENOMIC DNA]</scope>
    <source>
        <strain evidence="3">cv. 10/8</strain>
        <tissue evidence="2">Leaf</tissue>
    </source>
</reference>
<feature type="region of interest" description="Disordered" evidence="1">
    <location>
        <begin position="1"/>
        <end position="35"/>
    </location>
</feature>
<evidence type="ECO:0000256" key="1">
    <source>
        <dbReference type="SAM" id="MobiDB-lite"/>
    </source>
</evidence>
<dbReference type="AlphaFoldDB" id="A0A392U2V4"/>
<protein>
    <submittedName>
        <fullName evidence="2">DEAD-box ATP-dependent RNA helicase</fullName>
    </submittedName>
</protein>
<evidence type="ECO:0000313" key="2">
    <source>
        <dbReference type="EMBL" id="MCI67642.1"/>
    </source>
</evidence>
<keyword evidence="2" id="KW-0378">Hydrolase</keyword>
<sequence>MEISSMQKNLPRKKRRKLEAAREMLEDDEQDDKPR</sequence>
<comment type="caution">
    <text evidence="2">The sequence shown here is derived from an EMBL/GenBank/DDBJ whole genome shotgun (WGS) entry which is preliminary data.</text>
</comment>
<proteinExistence type="predicted"/>
<dbReference type="EMBL" id="LXQA010720996">
    <property type="protein sequence ID" value="MCI67642.1"/>
    <property type="molecule type" value="Genomic_DNA"/>
</dbReference>
<dbReference type="Proteomes" id="UP000265520">
    <property type="component" value="Unassembled WGS sequence"/>
</dbReference>